<keyword evidence="1" id="KW-0328">Glycosyltransferase</keyword>
<dbReference type="Proteomes" id="UP000255167">
    <property type="component" value="Unassembled WGS sequence"/>
</dbReference>
<sequence>MAEESTDFAGVTRPPAGGGLGFWFKWNLGWMHDTLDYMKLDPVHRRYHHDKMTFGMLYNYTENFVAAALPR</sequence>
<dbReference type="SUPFAM" id="SSF51445">
    <property type="entry name" value="(Trans)glycosidases"/>
    <property type="match status" value="1"/>
</dbReference>
<evidence type="ECO:0000313" key="1">
    <source>
        <dbReference type="EMBL" id="STW47222.1"/>
    </source>
</evidence>
<dbReference type="InterPro" id="IPR017853">
    <property type="entry name" value="GH"/>
</dbReference>
<dbReference type="EMBL" id="UGNC01000005">
    <property type="protein sequence ID" value="STW47222.1"/>
    <property type="molecule type" value="Genomic_DNA"/>
</dbReference>
<reference evidence="1 2" key="1">
    <citation type="submission" date="2018-06" db="EMBL/GenBank/DDBJ databases">
        <authorList>
            <consortium name="Pathogen Informatics"/>
            <person name="Doyle S."/>
        </authorList>
    </citation>
    <scope>NUCLEOTIDE SEQUENCE [LARGE SCALE GENOMIC DNA]</scope>
    <source>
        <strain evidence="1 2">NCTC9617</strain>
    </source>
</reference>
<dbReference type="EC" id="2.4.1.18" evidence="1"/>
<proteinExistence type="predicted"/>
<dbReference type="AlphaFoldDB" id="A0A378FPY0"/>
<name>A0A378FPY0_KLEPN</name>
<dbReference type="GO" id="GO:0003844">
    <property type="term" value="F:1,4-alpha-glucan branching enzyme activity"/>
    <property type="evidence" value="ECO:0007669"/>
    <property type="project" value="UniProtKB-EC"/>
</dbReference>
<gene>
    <name evidence="1" type="primary">glgB_3</name>
    <name evidence="1" type="ORF">NCTC9617_03770</name>
</gene>
<protein>
    <submittedName>
        <fullName evidence="1">1,4-alpha-glucan (Glycogen) branching enzyme</fullName>
        <ecNumber evidence="1">2.4.1.18</ecNumber>
    </submittedName>
</protein>
<dbReference type="Gene3D" id="3.20.20.80">
    <property type="entry name" value="Glycosidases"/>
    <property type="match status" value="1"/>
</dbReference>
<evidence type="ECO:0000313" key="2">
    <source>
        <dbReference type="Proteomes" id="UP000255167"/>
    </source>
</evidence>
<organism evidence="1 2">
    <name type="scientific">Klebsiella pneumoniae</name>
    <dbReference type="NCBI Taxonomy" id="573"/>
    <lineage>
        <taxon>Bacteria</taxon>
        <taxon>Pseudomonadati</taxon>
        <taxon>Pseudomonadota</taxon>
        <taxon>Gammaproteobacteria</taxon>
        <taxon>Enterobacterales</taxon>
        <taxon>Enterobacteriaceae</taxon>
        <taxon>Klebsiella/Raoultella group</taxon>
        <taxon>Klebsiella</taxon>
        <taxon>Klebsiella pneumoniae complex</taxon>
    </lineage>
</organism>
<accession>A0A378FPY0</accession>
<keyword evidence="1" id="KW-0808">Transferase</keyword>